<evidence type="ECO:0000313" key="1">
    <source>
        <dbReference type="EMBL" id="JAD29478.1"/>
    </source>
</evidence>
<dbReference type="EMBL" id="GBRH01268417">
    <property type="protein sequence ID" value="JAD29478.1"/>
    <property type="molecule type" value="Transcribed_RNA"/>
</dbReference>
<sequence length="41" mass="4666">MALLQTTLTEKILAAVMVQNYAKINVQWSCWAWGSVARLEQ</sequence>
<dbReference type="AlphaFoldDB" id="A0A0A8YVM0"/>
<reference evidence="1" key="1">
    <citation type="submission" date="2014-09" db="EMBL/GenBank/DDBJ databases">
        <authorList>
            <person name="Magalhaes I.L.F."/>
            <person name="Oliveira U."/>
            <person name="Santos F.R."/>
            <person name="Vidigal T.H.D.A."/>
            <person name="Brescovit A.D."/>
            <person name="Santos A.J."/>
        </authorList>
    </citation>
    <scope>NUCLEOTIDE SEQUENCE</scope>
    <source>
        <tissue evidence="1">Shoot tissue taken approximately 20 cm above the soil surface</tissue>
    </source>
</reference>
<accession>A0A0A8YVM0</accession>
<name>A0A0A8YVM0_ARUDO</name>
<organism evidence="1">
    <name type="scientific">Arundo donax</name>
    <name type="common">Giant reed</name>
    <name type="synonym">Donax arundinaceus</name>
    <dbReference type="NCBI Taxonomy" id="35708"/>
    <lineage>
        <taxon>Eukaryota</taxon>
        <taxon>Viridiplantae</taxon>
        <taxon>Streptophyta</taxon>
        <taxon>Embryophyta</taxon>
        <taxon>Tracheophyta</taxon>
        <taxon>Spermatophyta</taxon>
        <taxon>Magnoliopsida</taxon>
        <taxon>Liliopsida</taxon>
        <taxon>Poales</taxon>
        <taxon>Poaceae</taxon>
        <taxon>PACMAD clade</taxon>
        <taxon>Arundinoideae</taxon>
        <taxon>Arundineae</taxon>
        <taxon>Arundo</taxon>
    </lineage>
</organism>
<protein>
    <submittedName>
        <fullName evidence="1">Uncharacterized protein</fullName>
    </submittedName>
</protein>
<proteinExistence type="predicted"/>
<reference evidence="1" key="2">
    <citation type="journal article" date="2015" name="Data Brief">
        <title>Shoot transcriptome of the giant reed, Arundo donax.</title>
        <authorList>
            <person name="Barrero R.A."/>
            <person name="Guerrero F.D."/>
            <person name="Moolhuijzen P."/>
            <person name="Goolsby J.A."/>
            <person name="Tidwell J."/>
            <person name="Bellgard S.E."/>
            <person name="Bellgard M.I."/>
        </authorList>
    </citation>
    <scope>NUCLEOTIDE SEQUENCE</scope>
    <source>
        <tissue evidence="1">Shoot tissue taken approximately 20 cm above the soil surface</tissue>
    </source>
</reference>